<reference evidence="3" key="1">
    <citation type="journal article" date="2015" name="Nat. Plants">
        <title>Genome expansion of Arabis alpina linked with retrotransposition and reduced symmetric DNA methylation.</title>
        <authorList>
            <person name="Willing E.M."/>
            <person name="Rawat V."/>
            <person name="Mandakova T."/>
            <person name="Maumus F."/>
            <person name="James G.V."/>
            <person name="Nordstroem K.J."/>
            <person name="Becker C."/>
            <person name="Warthmann N."/>
            <person name="Chica C."/>
            <person name="Szarzynska B."/>
            <person name="Zytnicki M."/>
            <person name="Albani M.C."/>
            <person name="Kiefer C."/>
            <person name="Bergonzi S."/>
            <person name="Castaings L."/>
            <person name="Mateos J.L."/>
            <person name="Berns M.C."/>
            <person name="Bujdoso N."/>
            <person name="Piofczyk T."/>
            <person name="de Lorenzo L."/>
            <person name="Barrero-Sicilia C."/>
            <person name="Mateos I."/>
            <person name="Piednoel M."/>
            <person name="Hagmann J."/>
            <person name="Chen-Min-Tao R."/>
            <person name="Iglesias-Fernandez R."/>
            <person name="Schuster S.C."/>
            <person name="Alonso-Blanco C."/>
            <person name="Roudier F."/>
            <person name="Carbonero P."/>
            <person name="Paz-Ares J."/>
            <person name="Davis S.J."/>
            <person name="Pecinka A."/>
            <person name="Quesneville H."/>
            <person name="Colot V."/>
            <person name="Lysak M.A."/>
            <person name="Weigel D."/>
            <person name="Coupland G."/>
            <person name="Schneeberger K."/>
        </authorList>
    </citation>
    <scope>NUCLEOTIDE SEQUENCE [LARGE SCALE GENOMIC DNA]</scope>
    <source>
        <strain evidence="3">cv. Pajares</strain>
    </source>
</reference>
<evidence type="ECO:0008006" key="4">
    <source>
        <dbReference type="Google" id="ProtNLM"/>
    </source>
</evidence>
<sequence>MASPSNSYEVPEVVTGYPIMPPSSSSSSSTLRGWWSRPIATYPASNDREPTCSESIAFLTPGCGGIFTVIAVFWIFYLLMDRSLPHAKFSIQSITVSPSPSATWQVEFLVKNPSSRYSIYYDGDDASVRLGPLNVAVLDVSHRRESRDVTALSLAFVAQNDVVSEELHVKLRGKHKRFLDGLAELVTRKSCYLELFANSISVSNASNADWRIGFVATTPVTGCNFSLNTIQSRLLRGGQVISEISPSLDSLGQPVSVGETDGPVTTIGFKNVATPGVIDGGVVWDNRVELVTSVNVEGGLIYRNRGVLTVVCGGLPVKFTADPAGNMAGSLFGYMRRCEYLFRQDKRWTRYGS</sequence>
<evidence type="ECO:0000256" key="1">
    <source>
        <dbReference type="SAM" id="Phobius"/>
    </source>
</evidence>
<accession>A0A087G8Y4</accession>
<keyword evidence="3" id="KW-1185">Reference proteome</keyword>
<dbReference type="Proteomes" id="UP000029120">
    <property type="component" value="Chromosome 8"/>
</dbReference>
<organism evidence="2 3">
    <name type="scientific">Arabis alpina</name>
    <name type="common">Alpine rock-cress</name>
    <dbReference type="NCBI Taxonomy" id="50452"/>
    <lineage>
        <taxon>Eukaryota</taxon>
        <taxon>Viridiplantae</taxon>
        <taxon>Streptophyta</taxon>
        <taxon>Embryophyta</taxon>
        <taxon>Tracheophyta</taxon>
        <taxon>Spermatophyta</taxon>
        <taxon>Magnoliopsida</taxon>
        <taxon>eudicotyledons</taxon>
        <taxon>Gunneridae</taxon>
        <taxon>Pentapetalae</taxon>
        <taxon>rosids</taxon>
        <taxon>malvids</taxon>
        <taxon>Brassicales</taxon>
        <taxon>Brassicaceae</taxon>
        <taxon>Arabideae</taxon>
        <taxon>Arabis</taxon>
    </lineage>
</organism>
<evidence type="ECO:0000313" key="2">
    <source>
        <dbReference type="EMBL" id="KFK26336.1"/>
    </source>
</evidence>
<keyword evidence="1" id="KW-0812">Transmembrane</keyword>
<keyword evidence="1" id="KW-0472">Membrane</keyword>
<dbReference type="OMA" id="MAISQCT"/>
<protein>
    <recommendedName>
        <fullName evidence="4">Late embryogenesis abundant protein LEA-2 subgroup domain-containing protein</fullName>
    </recommendedName>
</protein>
<evidence type="ECO:0000313" key="3">
    <source>
        <dbReference type="Proteomes" id="UP000029120"/>
    </source>
</evidence>
<feature type="transmembrane region" description="Helical" evidence="1">
    <location>
        <begin position="56"/>
        <end position="79"/>
    </location>
</feature>
<proteinExistence type="predicted"/>
<dbReference type="AlphaFoldDB" id="A0A087G8Y4"/>
<gene>
    <name evidence="2" type="ordered locus">AALP_Aa8g234600</name>
</gene>
<dbReference type="Gramene" id="KFK26336">
    <property type="protein sequence ID" value="KFK26336"/>
    <property type="gene ID" value="AALP_AA8G234600"/>
</dbReference>
<name>A0A087G8Y4_ARAAL</name>
<keyword evidence="1" id="KW-1133">Transmembrane helix</keyword>
<dbReference type="EMBL" id="CM002876">
    <property type="protein sequence ID" value="KFK26336.1"/>
    <property type="molecule type" value="Genomic_DNA"/>
</dbReference>
<dbReference type="OrthoDB" id="1109716at2759"/>